<dbReference type="EMBL" id="BGZK01000474">
    <property type="protein sequence ID" value="GBP45909.1"/>
    <property type="molecule type" value="Genomic_DNA"/>
</dbReference>
<gene>
    <name evidence="1" type="ORF">EVAR_41210_1</name>
</gene>
<keyword evidence="2" id="KW-1185">Reference proteome</keyword>
<name>A0A4C1W5V5_EUMVA</name>
<dbReference type="Proteomes" id="UP000299102">
    <property type="component" value="Unassembled WGS sequence"/>
</dbReference>
<comment type="caution">
    <text evidence="1">The sequence shown here is derived from an EMBL/GenBank/DDBJ whole genome shotgun (WGS) entry which is preliminary data.</text>
</comment>
<dbReference type="OrthoDB" id="410104at2759"/>
<accession>A0A4C1W5V5</accession>
<dbReference type="AlphaFoldDB" id="A0A4C1W5V5"/>
<reference evidence="1 2" key="1">
    <citation type="journal article" date="2019" name="Commun. Biol.">
        <title>The bagworm genome reveals a unique fibroin gene that provides high tensile strength.</title>
        <authorList>
            <person name="Kono N."/>
            <person name="Nakamura H."/>
            <person name="Ohtoshi R."/>
            <person name="Tomita M."/>
            <person name="Numata K."/>
            <person name="Arakawa K."/>
        </authorList>
    </citation>
    <scope>NUCLEOTIDE SEQUENCE [LARGE SCALE GENOMIC DNA]</scope>
</reference>
<dbReference type="InterPro" id="IPR036691">
    <property type="entry name" value="Endo/exonu/phosph_ase_sf"/>
</dbReference>
<sequence>MENTYCTILGKRPVYTESDSWSKETLPKHTRTQRNFRTDSTLNIKLPVNGEEEQLWSIIQAYSPTEPLRKEDITKVERFYEDLQLTTANAHKNIIVMGDFNGQIGKQKNGEDYTI</sequence>
<evidence type="ECO:0008006" key="3">
    <source>
        <dbReference type="Google" id="ProtNLM"/>
    </source>
</evidence>
<organism evidence="1 2">
    <name type="scientific">Eumeta variegata</name>
    <name type="common">Bagworm moth</name>
    <name type="synonym">Eumeta japonica</name>
    <dbReference type="NCBI Taxonomy" id="151549"/>
    <lineage>
        <taxon>Eukaryota</taxon>
        <taxon>Metazoa</taxon>
        <taxon>Ecdysozoa</taxon>
        <taxon>Arthropoda</taxon>
        <taxon>Hexapoda</taxon>
        <taxon>Insecta</taxon>
        <taxon>Pterygota</taxon>
        <taxon>Neoptera</taxon>
        <taxon>Endopterygota</taxon>
        <taxon>Lepidoptera</taxon>
        <taxon>Glossata</taxon>
        <taxon>Ditrysia</taxon>
        <taxon>Tineoidea</taxon>
        <taxon>Psychidae</taxon>
        <taxon>Oiketicinae</taxon>
        <taxon>Eumeta</taxon>
    </lineage>
</organism>
<proteinExistence type="predicted"/>
<evidence type="ECO:0000313" key="1">
    <source>
        <dbReference type="EMBL" id="GBP45909.1"/>
    </source>
</evidence>
<protein>
    <recommendedName>
        <fullName evidence="3">Craniofacial development protein 2</fullName>
    </recommendedName>
</protein>
<evidence type="ECO:0000313" key="2">
    <source>
        <dbReference type="Proteomes" id="UP000299102"/>
    </source>
</evidence>
<dbReference type="Gene3D" id="3.60.10.10">
    <property type="entry name" value="Endonuclease/exonuclease/phosphatase"/>
    <property type="match status" value="1"/>
</dbReference>